<accession>A0ABT7BU19</accession>
<dbReference type="EMBL" id="JAQOSQ010000003">
    <property type="protein sequence ID" value="MDJ1182570.1"/>
    <property type="molecule type" value="Genomic_DNA"/>
</dbReference>
<dbReference type="RefSeq" id="WP_283757222.1">
    <property type="nucleotide sequence ID" value="NZ_JAQOSQ010000003.1"/>
</dbReference>
<organism evidence="3 4">
    <name type="scientific">Roseofilum casamattae BLCC-M143</name>
    <dbReference type="NCBI Taxonomy" id="3022442"/>
    <lineage>
        <taxon>Bacteria</taxon>
        <taxon>Bacillati</taxon>
        <taxon>Cyanobacteriota</taxon>
        <taxon>Cyanophyceae</taxon>
        <taxon>Desertifilales</taxon>
        <taxon>Desertifilaceae</taxon>
        <taxon>Roseofilum</taxon>
        <taxon>Roseofilum casamattae</taxon>
    </lineage>
</organism>
<keyword evidence="1" id="KW-0812">Transmembrane</keyword>
<gene>
    <name evidence="3" type="ORF">PMH09_05125</name>
</gene>
<dbReference type="SUPFAM" id="SSF56436">
    <property type="entry name" value="C-type lectin-like"/>
    <property type="match status" value="1"/>
</dbReference>
<dbReference type="InterPro" id="IPR042095">
    <property type="entry name" value="SUMF_sf"/>
</dbReference>
<evidence type="ECO:0000256" key="1">
    <source>
        <dbReference type="SAM" id="Phobius"/>
    </source>
</evidence>
<keyword evidence="1" id="KW-0472">Membrane</keyword>
<dbReference type="InterPro" id="IPR016187">
    <property type="entry name" value="CTDL_fold"/>
</dbReference>
<dbReference type="PANTHER" id="PTHR23150">
    <property type="entry name" value="SULFATASE MODIFYING FACTOR 1, 2"/>
    <property type="match status" value="1"/>
</dbReference>
<keyword evidence="4" id="KW-1185">Reference proteome</keyword>
<comment type="caution">
    <text evidence="3">The sequence shown here is derived from an EMBL/GenBank/DDBJ whole genome shotgun (WGS) entry which is preliminary data.</text>
</comment>
<evidence type="ECO:0000313" key="3">
    <source>
        <dbReference type="EMBL" id="MDJ1182570.1"/>
    </source>
</evidence>
<dbReference type="Pfam" id="PF03781">
    <property type="entry name" value="FGE-sulfatase"/>
    <property type="match status" value="1"/>
</dbReference>
<dbReference type="InterPro" id="IPR051043">
    <property type="entry name" value="Sulfatase_Mod_Factor_Kinase"/>
</dbReference>
<evidence type="ECO:0000259" key="2">
    <source>
        <dbReference type="Pfam" id="PF03781"/>
    </source>
</evidence>
<sequence>MGRQLLEKVKNAIAKSPIAIGGFAIVLLICIFVLSFQPQTIAIDRNPCEADGQFTFIPAGEFKFGSTQLERDYGYRISAAVRASQTRSLEEVEARLRQQGWFDREPNPQKKNLPNFCLQTYPVTNAEYQQFIRATNYPQPGITAAEYQEQGFLVHPYAEVIPYLWRQNHYPQGEGEHPVVLVSYEDARAFARWKGERDGFSYRLPTAEEWEKAARGTDGRYFPWGNLWQADATNWGGNNPYHTSPIGAFPRSTSPYGVGEMAGNIFEYTSTLEERNIGQVSVMKGCSWDDSPGFCRAAYRHTRPVRSRHILFGFRLVRENRQ</sequence>
<evidence type="ECO:0000313" key="4">
    <source>
        <dbReference type="Proteomes" id="UP001232992"/>
    </source>
</evidence>
<reference evidence="3 4" key="1">
    <citation type="submission" date="2023-01" db="EMBL/GenBank/DDBJ databases">
        <title>Novel diversity within Roseofilum (Cyanobacteria; Desertifilaceae) from marine benthic mats with descriptions of four novel species.</title>
        <authorList>
            <person name="Wang Y."/>
            <person name="Berthold D.E."/>
            <person name="Hu J."/>
            <person name="Lefler F.W."/>
            <person name="Laughinghouse H.D. IV."/>
        </authorList>
    </citation>
    <scope>NUCLEOTIDE SEQUENCE [LARGE SCALE GENOMIC DNA]</scope>
    <source>
        <strain evidence="3 4">BLCC-M143</strain>
    </source>
</reference>
<keyword evidence="1" id="KW-1133">Transmembrane helix</keyword>
<protein>
    <submittedName>
        <fullName evidence="3">SUMF1/EgtB/PvdO family nonheme iron enzyme</fullName>
    </submittedName>
</protein>
<dbReference type="Proteomes" id="UP001232992">
    <property type="component" value="Unassembled WGS sequence"/>
</dbReference>
<feature type="domain" description="Sulfatase-modifying factor enzyme-like" evidence="2">
    <location>
        <begin position="58"/>
        <end position="318"/>
    </location>
</feature>
<dbReference type="Gene3D" id="3.90.1580.10">
    <property type="entry name" value="paralog of FGE (formylglycine-generating enzyme)"/>
    <property type="match status" value="1"/>
</dbReference>
<dbReference type="PANTHER" id="PTHR23150:SF19">
    <property type="entry name" value="FORMYLGLYCINE-GENERATING ENZYME"/>
    <property type="match status" value="1"/>
</dbReference>
<proteinExistence type="predicted"/>
<feature type="transmembrane region" description="Helical" evidence="1">
    <location>
        <begin position="12"/>
        <end position="36"/>
    </location>
</feature>
<dbReference type="InterPro" id="IPR005532">
    <property type="entry name" value="SUMF_dom"/>
</dbReference>
<name>A0ABT7BU19_9CYAN</name>